<evidence type="ECO:0000256" key="5">
    <source>
        <dbReference type="ARBA" id="ARBA00022884"/>
    </source>
</evidence>
<dbReference type="EMBL" id="JABCKV010000177">
    <property type="protein sequence ID" value="KAG5642548.1"/>
    <property type="molecule type" value="Genomic_DNA"/>
</dbReference>
<evidence type="ECO:0000313" key="10">
    <source>
        <dbReference type="EMBL" id="KAG5642548.1"/>
    </source>
</evidence>
<evidence type="ECO:0000256" key="6">
    <source>
        <dbReference type="ARBA" id="ARBA00023242"/>
    </source>
</evidence>
<feature type="compositionally biased region" description="Basic residues" evidence="8">
    <location>
        <begin position="659"/>
        <end position="669"/>
    </location>
</feature>
<feature type="region of interest" description="Disordered" evidence="8">
    <location>
        <begin position="30"/>
        <end position="174"/>
    </location>
</feature>
<keyword evidence="11" id="KW-1185">Reference proteome</keyword>
<protein>
    <recommendedName>
        <fullName evidence="4">Nucleolar protein 12</fullName>
    </recommendedName>
</protein>
<dbReference type="GO" id="GO:0019843">
    <property type="term" value="F:rRNA binding"/>
    <property type="evidence" value="ECO:0007669"/>
    <property type="project" value="TreeGrafter"/>
</dbReference>
<feature type="domain" description="RRM" evidence="9">
    <location>
        <begin position="411"/>
        <end position="535"/>
    </location>
</feature>
<dbReference type="InterPro" id="IPR035979">
    <property type="entry name" value="RBD_domain_sf"/>
</dbReference>
<comment type="subcellular location">
    <subcellularLocation>
        <location evidence="2">Nucleus</location>
        <location evidence="2">Nucleolus</location>
    </subcellularLocation>
</comment>
<comment type="similarity">
    <text evidence="3">Belongs to the RRM RBM34 family.</text>
</comment>
<reference evidence="10" key="2">
    <citation type="submission" date="2021-10" db="EMBL/GenBank/DDBJ databases">
        <title>Phylogenomics reveals ancestral predisposition of the termite-cultivated fungus Termitomyces towards a domesticated lifestyle.</title>
        <authorList>
            <person name="Auxier B."/>
            <person name="Grum-Grzhimaylo A."/>
            <person name="Cardenas M.E."/>
            <person name="Lodge J.D."/>
            <person name="Laessoe T."/>
            <person name="Pedersen O."/>
            <person name="Smith M.E."/>
            <person name="Kuyper T.W."/>
            <person name="Franco-Molano E.A."/>
            <person name="Baroni T.J."/>
            <person name="Aanen D.K."/>
        </authorList>
    </citation>
    <scope>NUCLEOTIDE SEQUENCE</scope>
    <source>
        <strain evidence="10">AP01</strain>
        <tissue evidence="10">Mycelium</tissue>
    </source>
</reference>
<feature type="compositionally biased region" description="Basic and acidic residues" evidence="8">
    <location>
        <begin position="617"/>
        <end position="627"/>
    </location>
</feature>
<sequence>MSLSSLLISKGPKKAIDSELDALFTAKPTAPSLFKQAATPIAIPGSSKDAAKKRKAAPEPSEEPSKRSKPGPSKRDQKPKGEATPKVSKSPRTGKESKKPNGKGKAKELNPDSEESDLENAYDARAHVEGASDDEADQSLVHESLLEKSGKKANKSGPKVKFVPSEETPEQRDQRTIFVGNLSVDVAQKRASLHLSNIELSFTLPLQPLLKQLQRHILSQVPKAKIESTRFRSVPFQAPTSKLTEDDGALEGGKPNPKPGSGTGANATPKAPRPHDLDRTSTWRTRNEDKDTEEVRNDEKKYLNPNQKKKIAFINQEFHSTANTVNAYIVFAHPVPADNRPVNLPPPPTVLDPYEAARSAVKACDGSLFMERVIRVDLVGKKSASALAKAVKDGEEGASVELELVGADPKSSVFVGNLDFASKEEDLRVFFEGVLSAERGPPPVDSDDEENEGTVKKPKSWVTRVRIVRDKETQLGKGFAYVQFAVRMCSFSIDDLTDGFFRPAQDRESVDEVLAMEPVKLKFAKRKLRVQRCRTLPGSSASTRQATAGKGESKNKNSGHPPAPAPIVVPKGDPSLGEKLAHLPKDARKQAKASDADRVARRLAKKKARMSMGGKVVSKDRDRERVRKTGAAAGAAGGKKNVGAGSNKKGRVRSDKSMAKRNGKKAGGK</sequence>
<keyword evidence="5 7" id="KW-0694">RNA-binding</keyword>
<evidence type="ECO:0000256" key="7">
    <source>
        <dbReference type="PROSITE-ProRule" id="PRU00176"/>
    </source>
</evidence>
<reference evidence="10" key="1">
    <citation type="submission" date="2020-07" db="EMBL/GenBank/DDBJ databases">
        <authorList>
            <person name="Nieuwenhuis M."/>
            <person name="Van De Peppel L.J.J."/>
        </authorList>
    </citation>
    <scope>NUCLEOTIDE SEQUENCE</scope>
    <source>
        <strain evidence="10">AP01</strain>
        <tissue evidence="10">Mycelium</tissue>
    </source>
</reference>
<feature type="compositionally biased region" description="Acidic residues" evidence="8">
    <location>
        <begin position="111"/>
        <end position="120"/>
    </location>
</feature>
<evidence type="ECO:0000256" key="2">
    <source>
        <dbReference type="ARBA" id="ARBA00004604"/>
    </source>
</evidence>
<accession>A0A9P7G2S4</accession>
<dbReference type="InterPro" id="IPR000504">
    <property type="entry name" value="RRM_dom"/>
</dbReference>
<comment type="function">
    <text evidence="1">Involved in pre-25S rRNA processing.</text>
</comment>
<feature type="compositionally biased region" description="Basic and acidic residues" evidence="8">
    <location>
        <begin position="93"/>
        <end position="110"/>
    </location>
</feature>
<dbReference type="InterPro" id="IPR012677">
    <property type="entry name" value="Nucleotide-bd_a/b_plait_sf"/>
</dbReference>
<name>A0A9P7G2S4_9AGAR</name>
<feature type="compositionally biased region" description="Basic and acidic residues" evidence="8">
    <location>
        <begin position="273"/>
        <end position="302"/>
    </location>
</feature>
<dbReference type="Proteomes" id="UP000775547">
    <property type="component" value="Unassembled WGS sequence"/>
</dbReference>
<dbReference type="PROSITE" id="PS50102">
    <property type="entry name" value="RRM"/>
    <property type="match status" value="1"/>
</dbReference>
<gene>
    <name evidence="10" type="ORF">DXG03_002587</name>
</gene>
<feature type="region of interest" description="Disordered" evidence="8">
    <location>
        <begin position="232"/>
        <end position="302"/>
    </location>
</feature>
<dbReference type="SUPFAM" id="SSF54928">
    <property type="entry name" value="RNA-binding domain, RBD"/>
    <property type="match status" value="2"/>
</dbReference>
<evidence type="ECO:0000256" key="1">
    <source>
        <dbReference type="ARBA" id="ARBA00002475"/>
    </source>
</evidence>
<feature type="compositionally biased region" description="Polar residues" evidence="8">
    <location>
        <begin position="537"/>
        <end position="546"/>
    </location>
</feature>
<feature type="region of interest" description="Disordered" evidence="8">
    <location>
        <begin position="534"/>
        <end position="578"/>
    </location>
</feature>
<keyword evidence="6" id="KW-0539">Nucleus</keyword>
<feature type="region of interest" description="Disordered" evidence="8">
    <location>
        <begin position="604"/>
        <end position="669"/>
    </location>
</feature>
<evidence type="ECO:0000256" key="3">
    <source>
        <dbReference type="ARBA" id="ARBA00007077"/>
    </source>
</evidence>
<dbReference type="Gene3D" id="3.30.70.330">
    <property type="match status" value="1"/>
</dbReference>
<proteinExistence type="inferred from homology"/>
<evidence type="ECO:0000256" key="8">
    <source>
        <dbReference type="SAM" id="MobiDB-lite"/>
    </source>
</evidence>
<evidence type="ECO:0000256" key="4">
    <source>
        <dbReference type="ARBA" id="ARBA00015520"/>
    </source>
</evidence>
<dbReference type="AlphaFoldDB" id="A0A9P7G2S4"/>
<feature type="compositionally biased region" description="Low complexity" evidence="8">
    <location>
        <begin position="630"/>
        <end position="647"/>
    </location>
</feature>
<dbReference type="OrthoDB" id="442677at2759"/>
<dbReference type="GO" id="GO:0000463">
    <property type="term" value="P:maturation of LSU-rRNA from tricistronic rRNA transcript (SSU-rRNA, 5.8S rRNA, LSU-rRNA)"/>
    <property type="evidence" value="ECO:0007669"/>
    <property type="project" value="TreeGrafter"/>
</dbReference>
<dbReference type="GO" id="GO:0005730">
    <property type="term" value="C:nucleolus"/>
    <property type="evidence" value="ECO:0007669"/>
    <property type="project" value="UniProtKB-SubCell"/>
</dbReference>
<dbReference type="PANTHER" id="PTHR23236">
    <property type="entry name" value="EUKARYOTIC TRANSLATION INITIATION FACTOR 4B/4H"/>
    <property type="match status" value="1"/>
</dbReference>
<feature type="compositionally biased region" description="Basic and acidic residues" evidence="8">
    <location>
        <begin position="73"/>
        <end position="83"/>
    </location>
</feature>
<evidence type="ECO:0000313" key="11">
    <source>
        <dbReference type="Proteomes" id="UP000775547"/>
    </source>
</evidence>
<organism evidence="10 11">
    <name type="scientific">Asterophora parasitica</name>
    <dbReference type="NCBI Taxonomy" id="117018"/>
    <lineage>
        <taxon>Eukaryota</taxon>
        <taxon>Fungi</taxon>
        <taxon>Dikarya</taxon>
        <taxon>Basidiomycota</taxon>
        <taxon>Agaricomycotina</taxon>
        <taxon>Agaricomycetes</taxon>
        <taxon>Agaricomycetidae</taxon>
        <taxon>Agaricales</taxon>
        <taxon>Tricholomatineae</taxon>
        <taxon>Lyophyllaceae</taxon>
        <taxon>Asterophora</taxon>
    </lineage>
</organism>
<evidence type="ECO:0000259" key="9">
    <source>
        <dbReference type="PROSITE" id="PS50102"/>
    </source>
</evidence>
<dbReference type="PANTHER" id="PTHR23236:SF25">
    <property type="entry name" value="RNA-BINDING PROTEIN 34"/>
    <property type="match status" value="1"/>
</dbReference>
<comment type="caution">
    <text evidence="10">The sequence shown here is derived from an EMBL/GenBank/DDBJ whole genome shotgun (WGS) entry which is preliminary data.</text>
</comment>